<accession>F4A2M6</accession>
<dbReference type="KEGG" id="mas:Mahau_1008"/>
<dbReference type="GO" id="GO:0045892">
    <property type="term" value="P:negative regulation of DNA-templated transcription"/>
    <property type="evidence" value="ECO:0007669"/>
    <property type="project" value="InterPro"/>
</dbReference>
<keyword evidence="3" id="KW-0238">DNA-binding</keyword>
<dbReference type="Gene3D" id="3.40.50.2020">
    <property type="match status" value="1"/>
</dbReference>
<evidence type="ECO:0000256" key="3">
    <source>
        <dbReference type="ARBA" id="ARBA00023125"/>
    </source>
</evidence>
<gene>
    <name evidence="8" type="ordered locus">Mahau_1008</name>
</gene>
<dbReference type="Gene3D" id="1.10.10.10">
    <property type="entry name" value="Winged helix-like DNA-binding domain superfamily/Winged helix DNA-binding domain"/>
    <property type="match status" value="1"/>
</dbReference>
<comment type="subunit">
    <text evidence="1">Homodimer.</text>
</comment>
<evidence type="ECO:0000256" key="4">
    <source>
        <dbReference type="ARBA" id="ARBA00023163"/>
    </source>
</evidence>
<dbReference type="CDD" id="cd06223">
    <property type="entry name" value="PRTases_typeI"/>
    <property type="match status" value="1"/>
</dbReference>
<dbReference type="NCBIfam" id="TIGR01743">
    <property type="entry name" value="purR_Bsub"/>
    <property type="match status" value="1"/>
</dbReference>
<name>F4A2M6_MAHA5</name>
<dbReference type="eggNOG" id="COG0503">
    <property type="taxonomic scope" value="Bacteria"/>
</dbReference>
<dbReference type="EMBL" id="CP002360">
    <property type="protein sequence ID" value="AEE96206.1"/>
    <property type="molecule type" value="Genomic_DNA"/>
</dbReference>
<dbReference type="PANTHER" id="PTHR43864">
    <property type="entry name" value="HYPOXANTHINE/GUANINE PHOSPHORIBOSYLTRANSFERASE"/>
    <property type="match status" value="1"/>
</dbReference>
<feature type="domain" description="Phosphoribosyltransferase" evidence="6">
    <location>
        <begin position="132"/>
        <end position="239"/>
    </location>
</feature>
<feature type="domain" description="Bacterial purine repressor N-terminal" evidence="7">
    <location>
        <begin position="5"/>
        <end position="74"/>
    </location>
</feature>
<dbReference type="SUPFAM" id="SSF46785">
    <property type="entry name" value="Winged helix' DNA-binding domain"/>
    <property type="match status" value="1"/>
</dbReference>
<dbReference type="InterPro" id="IPR029057">
    <property type="entry name" value="PRTase-like"/>
</dbReference>
<dbReference type="HOGENOM" id="CLU_088227_0_0_9"/>
<dbReference type="STRING" id="697281.Mahau_1008"/>
<keyword evidence="4" id="KW-0804">Transcription</keyword>
<evidence type="ECO:0000256" key="5">
    <source>
        <dbReference type="ARBA" id="ARBA00049656"/>
    </source>
</evidence>
<evidence type="ECO:0000313" key="8">
    <source>
        <dbReference type="EMBL" id="AEE96206.1"/>
    </source>
</evidence>
<dbReference type="GO" id="GO:0045982">
    <property type="term" value="P:negative regulation of purine nucleobase metabolic process"/>
    <property type="evidence" value="ECO:0007669"/>
    <property type="project" value="InterPro"/>
</dbReference>
<keyword evidence="2" id="KW-0805">Transcription regulation</keyword>
<sequence>MQEFKRNERISIITKILMEHPNRIYGLDFFVDMFKTAKSTISEDIAIIKDAMIKSGMGDIHAVLGAGGGIRYVPDIPYEDKLVFANRLAEMMSQPDRIIPGGYIYMNDIMYRPDLADTMGLILAGYFMKEDLDYVVTVETKGIPLAMAVARQLDKPLLIVRRENRVTEGSAISINYVSGSSRRIQTMSLSRRSLSSGSRVVFIDDFMKAGGTAKGILDLMKEFGAEVVNNGVLVATSIPVDKLVDKYIALFTLYGIDEFTGEIDIRSNL</sequence>
<dbReference type="InterPro" id="IPR036390">
    <property type="entry name" value="WH_DNA-bd_sf"/>
</dbReference>
<proteinExistence type="inferred from homology"/>
<dbReference type="SUPFAM" id="SSF53271">
    <property type="entry name" value="PRTase-like"/>
    <property type="match status" value="1"/>
</dbReference>
<evidence type="ECO:0000259" key="6">
    <source>
        <dbReference type="Pfam" id="PF00156"/>
    </source>
</evidence>
<evidence type="ECO:0000313" key="9">
    <source>
        <dbReference type="Proteomes" id="UP000008457"/>
    </source>
</evidence>
<dbReference type="GO" id="GO:0003677">
    <property type="term" value="F:DNA binding"/>
    <property type="evidence" value="ECO:0007669"/>
    <property type="project" value="UniProtKB-KW"/>
</dbReference>
<evidence type="ECO:0000256" key="2">
    <source>
        <dbReference type="ARBA" id="ARBA00023015"/>
    </source>
</evidence>
<keyword evidence="9" id="KW-1185">Reference proteome</keyword>
<dbReference type="AlphaFoldDB" id="F4A2M6"/>
<reference evidence="8 9" key="2">
    <citation type="journal article" date="2011" name="Stand. Genomic Sci.">
        <title>Complete genome sequence of Mahella australiensis type strain (50-1 BON).</title>
        <authorList>
            <person name="Sikorski J."/>
            <person name="Teshima H."/>
            <person name="Nolan M."/>
            <person name="Lucas S."/>
            <person name="Hammon N."/>
            <person name="Deshpande S."/>
            <person name="Cheng J.F."/>
            <person name="Pitluck S."/>
            <person name="Liolios K."/>
            <person name="Pagani I."/>
            <person name="Ivanova N."/>
            <person name="Huntemann M."/>
            <person name="Mavromatis K."/>
            <person name="Ovchinikova G."/>
            <person name="Pati A."/>
            <person name="Tapia R."/>
            <person name="Han C."/>
            <person name="Goodwin L."/>
            <person name="Chen A."/>
            <person name="Palaniappan K."/>
            <person name="Land M."/>
            <person name="Hauser L."/>
            <person name="Ngatchou-Djao O.D."/>
            <person name="Rohde M."/>
            <person name="Pukall R."/>
            <person name="Spring S."/>
            <person name="Abt B."/>
            <person name="Goker M."/>
            <person name="Detter J.C."/>
            <person name="Woyke T."/>
            <person name="Bristow J."/>
            <person name="Markowitz V."/>
            <person name="Hugenholtz P."/>
            <person name="Eisen J.A."/>
            <person name="Kyrpides N.C."/>
            <person name="Klenk H.P."/>
            <person name="Lapidus A."/>
        </authorList>
    </citation>
    <scope>NUCLEOTIDE SEQUENCE [LARGE SCALE GENOMIC DNA]</scope>
    <source>
        <strain evidence="9">DSM 15567 / CIP 107919 / 50-1 BON</strain>
    </source>
</reference>
<dbReference type="Proteomes" id="UP000008457">
    <property type="component" value="Chromosome"/>
</dbReference>
<protein>
    <submittedName>
        <fullName evidence="8">Purine operon repressor, PurR</fullName>
    </submittedName>
</protein>
<dbReference type="InterPro" id="IPR000836">
    <property type="entry name" value="PRTase_dom"/>
</dbReference>
<dbReference type="InterPro" id="IPR015265">
    <property type="entry name" value="PuR_N"/>
</dbReference>
<dbReference type="InterPro" id="IPR036388">
    <property type="entry name" value="WH-like_DNA-bd_sf"/>
</dbReference>
<dbReference type="OrthoDB" id="4213751at2"/>
<organism evidence="8 9">
    <name type="scientific">Mahella australiensis (strain DSM 15567 / CIP 107919 / 50-1 BON)</name>
    <dbReference type="NCBI Taxonomy" id="697281"/>
    <lineage>
        <taxon>Bacteria</taxon>
        <taxon>Bacillati</taxon>
        <taxon>Bacillota</taxon>
        <taxon>Clostridia</taxon>
        <taxon>Thermoanaerobacterales</taxon>
        <taxon>Thermoanaerobacterales Family IV. Incertae Sedis</taxon>
        <taxon>Mahella</taxon>
    </lineage>
</organism>
<dbReference type="Pfam" id="PF09182">
    <property type="entry name" value="PuR_N"/>
    <property type="match status" value="1"/>
</dbReference>
<dbReference type="InterPro" id="IPR050118">
    <property type="entry name" value="Pur/Pyrimidine_PRTase"/>
</dbReference>
<comment type="similarity">
    <text evidence="5">Belongs to the purine/pyrimidine phosphoribosyltransferase family. PurR subfamily.</text>
</comment>
<reference evidence="9" key="1">
    <citation type="submission" date="2010-11" db="EMBL/GenBank/DDBJ databases">
        <title>The complete genome of Mahella australiensis DSM 15567.</title>
        <authorList>
            <consortium name="US DOE Joint Genome Institute (JGI-PGF)"/>
            <person name="Lucas S."/>
            <person name="Copeland A."/>
            <person name="Lapidus A."/>
            <person name="Bruce D."/>
            <person name="Goodwin L."/>
            <person name="Pitluck S."/>
            <person name="Kyrpides N."/>
            <person name="Mavromatis K."/>
            <person name="Pagani I."/>
            <person name="Ivanova N."/>
            <person name="Teshima H."/>
            <person name="Brettin T."/>
            <person name="Detter J.C."/>
            <person name="Han C."/>
            <person name="Tapia R."/>
            <person name="Land M."/>
            <person name="Hauser L."/>
            <person name="Markowitz V."/>
            <person name="Cheng J.-F."/>
            <person name="Hugenholtz P."/>
            <person name="Woyke T."/>
            <person name="Wu D."/>
            <person name="Spring S."/>
            <person name="Pukall R."/>
            <person name="Steenblock K."/>
            <person name="Schneider S."/>
            <person name="Klenk H.-P."/>
            <person name="Eisen J.A."/>
        </authorList>
    </citation>
    <scope>NUCLEOTIDE SEQUENCE [LARGE SCALE GENOMIC DNA]</scope>
    <source>
        <strain evidence="9">DSM 15567 / CIP 107919 / 50-1 BON</strain>
    </source>
</reference>
<evidence type="ECO:0000259" key="7">
    <source>
        <dbReference type="Pfam" id="PF09182"/>
    </source>
</evidence>
<dbReference type="PANTHER" id="PTHR43864:SF2">
    <property type="entry name" value="PUR OPERON REPRESSOR"/>
    <property type="match status" value="1"/>
</dbReference>
<dbReference type="InterPro" id="IPR010078">
    <property type="entry name" value="PurR_Bsub"/>
</dbReference>
<evidence type="ECO:0000256" key="1">
    <source>
        <dbReference type="ARBA" id="ARBA00011738"/>
    </source>
</evidence>
<dbReference type="RefSeq" id="WP_013780636.1">
    <property type="nucleotide sequence ID" value="NC_015520.1"/>
</dbReference>
<dbReference type="Pfam" id="PF00156">
    <property type="entry name" value="Pribosyltran"/>
    <property type="match status" value="1"/>
</dbReference>